<dbReference type="STRING" id="1146883.BLASA_0236"/>
<evidence type="ECO:0000313" key="1">
    <source>
        <dbReference type="EMBL" id="CCG01215.1"/>
    </source>
</evidence>
<protein>
    <submittedName>
        <fullName evidence="1">Uncharacterized protein</fullName>
    </submittedName>
</protein>
<dbReference type="EMBL" id="FO117623">
    <property type="protein sequence ID" value="CCG01215.1"/>
    <property type="molecule type" value="Genomic_DNA"/>
</dbReference>
<sequence>MTRPETPPAPPAQRSSRSRRRLLVAAVSVVLLAGGVSAWWLLRSSPVEAVPAVNVALPDVDPGEPQMLMIALLCLDGAETATIDGVTADRAGLIVTDFAVRPAESGEPTVGAFDGTLRESGFSGGRTVTVACADDTYSELAVEVSRGVNGPAHTDDFHLHWRSGVRSGALPIEASVTLCASGQVDEYCAPVPPGS</sequence>
<dbReference type="PROSITE" id="PS51318">
    <property type="entry name" value="TAT"/>
    <property type="match status" value="1"/>
</dbReference>
<reference evidence="2" key="2">
    <citation type="submission" date="2012-02" db="EMBL/GenBank/DDBJ databases">
        <title>Complete genome sequence of Blastococcus saxobsidens strain DD2.</title>
        <authorList>
            <person name="Genoscope."/>
        </authorList>
    </citation>
    <scope>NUCLEOTIDE SEQUENCE [LARGE SCALE GENOMIC DNA]</scope>
    <source>
        <strain evidence="2">DD2</strain>
    </source>
</reference>
<gene>
    <name evidence="1" type="ordered locus">BLASA_0236</name>
</gene>
<dbReference type="OrthoDB" id="9855651at2"/>
<reference evidence="1 2" key="1">
    <citation type="journal article" date="2012" name="J. Bacteriol.">
        <title>Genome Sequence of Blastococcus saxobsidens DD2, a Stone-Inhabiting Bacterium.</title>
        <authorList>
            <person name="Chouaia B."/>
            <person name="Crotti E."/>
            <person name="Brusetti L."/>
            <person name="Daffonchio D."/>
            <person name="Essoussi I."/>
            <person name="Nouioui I."/>
            <person name="Sbissi I."/>
            <person name="Ghodhbane-Gtari F."/>
            <person name="Gtari M."/>
            <person name="Vacherie B."/>
            <person name="Barbe V."/>
            <person name="Medigue C."/>
            <person name="Gury J."/>
            <person name="Pujic P."/>
            <person name="Normand P."/>
        </authorList>
    </citation>
    <scope>NUCLEOTIDE SEQUENCE [LARGE SCALE GENOMIC DNA]</scope>
    <source>
        <strain evidence="1 2">DD2</strain>
    </source>
</reference>
<accession>H6RL85</accession>
<evidence type="ECO:0000313" key="2">
    <source>
        <dbReference type="Proteomes" id="UP000007517"/>
    </source>
</evidence>
<dbReference type="InterPro" id="IPR006311">
    <property type="entry name" value="TAT_signal"/>
</dbReference>
<organism evidence="1 2">
    <name type="scientific">Blastococcus saxobsidens (strain DD2)</name>
    <dbReference type="NCBI Taxonomy" id="1146883"/>
    <lineage>
        <taxon>Bacteria</taxon>
        <taxon>Bacillati</taxon>
        <taxon>Actinomycetota</taxon>
        <taxon>Actinomycetes</taxon>
        <taxon>Geodermatophilales</taxon>
        <taxon>Geodermatophilaceae</taxon>
        <taxon>Blastococcus</taxon>
    </lineage>
</organism>
<dbReference type="Proteomes" id="UP000007517">
    <property type="component" value="Chromosome"/>
</dbReference>
<name>H6RL85_BLASD</name>
<dbReference type="RefSeq" id="WP_014374132.1">
    <property type="nucleotide sequence ID" value="NC_016943.1"/>
</dbReference>
<keyword evidence="2" id="KW-1185">Reference proteome</keyword>
<dbReference type="AlphaFoldDB" id="H6RL85"/>
<proteinExistence type="predicted"/>
<dbReference type="HOGENOM" id="CLU_1393976_0_0_11"/>
<dbReference type="KEGG" id="bsd:BLASA_0236"/>